<evidence type="ECO:0000313" key="4">
    <source>
        <dbReference type="Proteomes" id="UP000320593"/>
    </source>
</evidence>
<feature type="domain" description="Phytase-like" evidence="2">
    <location>
        <begin position="74"/>
        <end position="325"/>
    </location>
</feature>
<dbReference type="InterPro" id="IPR014567">
    <property type="entry name" value="UCP031900"/>
</dbReference>
<sequence length="341" mass="37183">MISLGRMRLPKILGCLLFLAATRSSYAVELLTEGEPVTVKTRTIEQFHIGRETVRFGQLTYLGGLELISADRDLGGLSGLVSVAQGEQVLAVTDSGFWVAATVQQDPAGKPLTLSSVKKHELASGSSGSLRASWGHDTEALARSENRLYVAAERANAIYEYPWPLVTGAEPILRELRVGPYIKRLRRNKGLEALAAGAPGSALEGSLIAVAERGETDTHDLPAFIIRGGTVSRFSIVRSGRFEATDAVFLPDGDLLLLERRFNLRDFIGMRLRRFSGAEIAPGARLSGEVLLEADFGHQIDNMEAMALHESATGDLILTLLSDNNRSLLQRTLFLRFRLDP</sequence>
<feature type="signal peptide" evidence="1">
    <location>
        <begin position="1"/>
        <end position="27"/>
    </location>
</feature>
<dbReference type="Proteomes" id="UP000320593">
    <property type="component" value="Unassembled WGS sequence"/>
</dbReference>
<dbReference type="PIRSF" id="PIRSF031900">
    <property type="entry name" value="UCP031900"/>
    <property type="match status" value="1"/>
</dbReference>
<keyword evidence="1" id="KW-0732">Signal</keyword>
<organism evidence="3 4">
    <name type="scientific">Roseibium hamelinense</name>
    <dbReference type="NCBI Taxonomy" id="150831"/>
    <lineage>
        <taxon>Bacteria</taxon>
        <taxon>Pseudomonadati</taxon>
        <taxon>Pseudomonadota</taxon>
        <taxon>Alphaproteobacteria</taxon>
        <taxon>Hyphomicrobiales</taxon>
        <taxon>Stappiaceae</taxon>
        <taxon>Roseibium</taxon>
    </lineage>
</organism>
<evidence type="ECO:0000259" key="2">
    <source>
        <dbReference type="Pfam" id="PF13449"/>
    </source>
</evidence>
<keyword evidence="4" id="KW-1185">Reference proteome</keyword>
<feature type="chain" id="PRO_5021963880" description="Phytase-like domain-containing protein" evidence="1">
    <location>
        <begin position="28"/>
        <end position="341"/>
    </location>
</feature>
<evidence type="ECO:0000256" key="1">
    <source>
        <dbReference type="SAM" id="SignalP"/>
    </source>
</evidence>
<protein>
    <recommendedName>
        <fullName evidence="2">Phytase-like domain-containing protein</fullName>
    </recommendedName>
</protein>
<gene>
    <name evidence="3" type="ORF">JM93_03786</name>
</gene>
<name>A0A562SLJ8_9HYPH</name>
<proteinExistence type="predicted"/>
<dbReference type="Pfam" id="PF13449">
    <property type="entry name" value="Phytase-like"/>
    <property type="match status" value="1"/>
</dbReference>
<dbReference type="AlphaFoldDB" id="A0A562SLJ8"/>
<comment type="caution">
    <text evidence="3">The sequence shown here is derived from an EMBL/GenBank/DDBJ whole genome shotgun (WGS) entry which is preliminary data.</text>
</comment>
<dbReference type="InterPro" id="IPR027372">
    <property type="entry name" value="Phytase-like_dom"/>
</dbReference>
<accession>A0A562SLJ8</accession>
<dbReference type="EMBL" id="VLLF01000010">
    <property type="protein sequence ID" value="TWI81824.1"/>
    <property type="molecule type" value="Genomic_DNA"/>
</dbReference>
<evidence type="ECO:0000313" key="3">
    <source>
        <dbReference type="EMBL" id="TWI81824.1"/>
    </source>
</evidence>
<reference evidence="3 4" key="1">
    <citation type="submission" date="2019-07" db="EMBL/GenBank/DDBJ databases">
        <title>Genomic Encyclopedia of Archaeal and Bacterial Type Strains, Phase II (KMG-II): from individual species to whole genera.</title>
        <authorList>
            <person name="Goeker M."/>
        </authorList>
    </citation>
    <scope>NUCLEOTIDE SEQUENCE [LARGE SCALE GENOMIC DNA]</scope>
    <source>
        <strain evidence="3 4">ATCC BAA-252</strain>
    </source>
</reference>